<name>A0ABR7EER6_9FIRM</name>
<dbReference type="Proteomes" id="UP000606889">
    <property type="component" value="Unassembled WGS sequence"/>
</dbReference>
<comment type="caution">
    <text evidence="1">The sequence shown here is derived from an EMBL/GenBank/DDBJ whole genome shotgun (WGS) entry which is preliminary data.</text>
</comment>
<accession>A0ABR7EER6</accession>
<protein>
    <submittedName>
        <fullName evidence="1">Uncharacterized protein</fullName>
    </submittedName>
</protein>
<gene>
    <name evidence="1" type="ORF">H8S18_07980</name>
</gene>
<organism evidence="1 2">
    <name type="scientific">Christensenella tenuis</name>
    <dbReference type="NCBI Taxonomy" id="2763033"/>
    <lineage>
        <taxon>Bacteria</taxon>
        <taxon>Bacillati</taxon>
        <taxon>Bacillota</taxon>
        <taxon>Clostridia</taxon>
        <taxon>Christensenellales</taxon>
        <taxon>Christensenellaceae</taxon>
        <taxon>Christensenella</taxon>
    </lineage>
</organism>
<dbReference type="RefSeq" id="WP_186857786.1">
    <property type="nucleotide sequence ID" value="NZ_JACOON010000004.1"/>
</dbReference>
<sequence>MYVLMVQEGYAKNEEEARAIVDKLNAGDVVVRGRIIGNEDTDESYFRAMEDGIRAQNAEKAKGAFWSPLGYMMTEAEQIKTSGRGRTDDGRPYIDISLNSPWYRGGN</sequence>
<proteinExistence type="predicted"/>
<dbReference type="EMBL" id="JACOON010000004">
    <property type="protein sequence ID" value="MBC5648272.1"/>
    <property type="molecule type" value="Genomic_DNA"/>
</dbReference>
<keyword evidence="2" id="KW-1185">Reference proteome</keyword>
<evidence type="ECO:0000313" key="1">
    <source>
        <dbReference type="EMBL" id="MBC5648272.1"/>
    </source>
</evidence>
<reference evidence="1 2" key="1">
    <citation type="submission" date="2020-08" db="EMBL/GenBank/DDBJ databases">
        <title>Genome public.</title>
        <authorList>
            <person name="Liu C."/>
            <person name="Sun Q."/>
        </authorList>
    </citation>
    <scope>NUCLEOTIDE SEQUENCE [LARGE SCALE GENOMIC DNA]</scope>
    <source>
        <strain evidence="1 2">NSJ-35</strain>
    </source>
</reference>
<evidence type="ECO:0000313" key="2">
    <source>
        <dbReference type="Proteomes" id="UP000606889"/>
    </source>
</evidence>